<protein>
    <submittedName>
        <fullName evidence="2">Uncharacterized protein</fullName>
    </submittedName>
</protein>
<dbReference type="GeneID" id="40740933"/>
<evidence type="ECO:0000313" key="2">
    <source>
        <dbReference type="EMBL" id="KEQ81009.1"/>
    </source>
</evidence>
<name>A0A074XBA3_AURPU</name>
<dbReference type="AlphaFoldDB" id="A0A074XBA3"/>
<dbReference type="HOGENOM" id="CLU_2222720_0_0_1"/>
<feature type="region of interest" description="Disordered" evidence="1">
    <location>
        <begin position="36"/>
        <end position="57"/>
    </location>
</feature>
<reference evidence="2 3" key="1">
    <citation type="journal article" date="2014" name="BMC Genomics">
        <title>Genome sequencing of four Aureobasidium pullulans varieties: biotechnological potential, stress tolerance, and description of new species.</title>
        <authorList>
            <person name="Gostin Ar C."/>
            <person name="Ohm R.A."/>
            <person name="Kogej T."/>
            <person name="Sonjak S."/>
            <person name="Turk M."/>
            <person name="Zajc J."/>
            <person name="Zalar P."/>
            <person name="Grube M."/>
            <person name="Sun H."/>
            <person name="Han J."/>
            <person name="Sharma A."/>
            <person name="Chiniquy J."/>
            <person name="Ngan C.Y."/>
            <person name="Lipzen A."/>
            <person name="Barry K."/>
            <person name="Grigoriev I.V."/>
            <person name="Gunde-Cimerman N."/>
        </authorList>
    </citation>
    <scope>NUCLEOTIDE SEQUENCE [LARGE SCALE GENOMIC DNA]</scope>
    <source>
        <strain evidence="2 3">EXF-150</strain>
    </source>
</reference>
<sequence>MCLMCSKLHASFRAARVGLVALHHYTARSLNSLNAEALSNSQEERGSSTSRTDAVGEHEAEMLRSRLQIPLSTATLRLIVNSGRVEHQSSVDAPDNVKRGHTSTSC</sequence>
<accession>A0A074XBA3</accession>
<dbReference type="RefSeq" id="XP_029757196.1">
    <property type="nucleotide sequence ID" value="XM_029898627.1"/>
</dbReference>
<feature type="region of interest" description="Disordered" evidence="1">
    <location>
        <begin position="85"/>
        <end position="106"/>
    </location>
</feature>
<organism evidence="2 3">
    <name type="scientific">Aureobasidium pullulans EXF-150</name>
    <dbReference type="NCBI Taxonomy" id="1043002"/>
    <lineage>
        <taxon>Eukaryota</taxon>
        <taxon>Fungi</taxon>
        <taxon>Dikarya</taxon>
        <taxon>Ascomycota</taxon>
        <taxon>Pezizomycotina</taxon>
        <taxon>Dothideomycetes</taxon>
        <taxon>Dothideomycetidae</taxon>
        <taxon>Dothideales</taxon>
        <taxon>Saccotheciaceae</taxon>
        <taxon>Aureobasidium</taxon>
    </lineage>
</organism>
<keyword evidence="3" id="KW-1185">Reference proteome</keyword>
<feature type="compositionally biased region" description="Polar residues" evidence="1">
    <location>
        <begin position="36"/>
        <end position="52"/>
    </location>
</feature>
<dbReference type="Proteomes" id="UP000030706">
    <property type="component" value="Unassembled WGS sequence"/>
</dbReference>
<dbReference type="EMBL" id="KL584994">
    <property type="protein sequence ID" value="KEQ81009.1"/>
    <property type="molecule type" value="Genomic_DNA"/>
</dbReference>
<proteinExistence type="predicted"/>
<evidence type="ECO:0000256" key="1">
    <source>
        <dbReference type="SAM" id="MobiDB-lite"/>
    </source>
</evidence>
<evidence type="ECO:0000313" key="3">
    <source>
        <dbReference type="Proteomes" id="UP000030706"/>
    </source>
</evidence>
<gene>
    <name evidence="2" type="ORF">M438DRAFT_100777</name>
</gene>